<dbReference type="GO" id="GO:0009073">
    <property type="term" value="P:aromatic amino acid family biosynthetic process"/>
    <property type="evidence" value="ECO:0007669"/>
    <property type="project" value="UniProtKB-KW"/>
</dbReference>
<dbReference type="GO" id="GO:0009423">
    <property type="term" value="P:chorismate biosynthetic process"/>
    <property type="evidence" value="ECO:0007669"/>
    <property type="project" value="UniProtKB-UniRule"/>
</dbReference>
<keyword evidence="4 7" id="KW-0808">Transferase</keyword>
<dbReference type="STRING" id="1121306.SAMN02745196_02296"/>
<comment type="subunit">
    <text evidence="7">Monomer.</text>
</comment>
<feature type="binding site" evidence="7">
    <location>
        <position position="425"/>
    </location>
    <ligand>
        <name>phosphoenolpyruvate</name>
        <dbReference type="ChEBI" id="CHEBI:58702"/>
    </ligand>
</feature>
<dbReference type="InterPro" id="IPR006264">
    <property type="entry name" value="EPSP_synthase"/>
</dbReference>
<feature type="domain" description="Enolpyruvate transferase" evidence="8">
    <location>
        <begin position="8"/>
        <end position="433"/>
    </location>
</feature>
<dbReference type="InterPro" id="IPR013792">
    <property type="entry name" value="RNA3'P_cycl/enolpyr_Trfase_a/b"/>
</dbReference>
<feature type="binding site" evidence="7">
    <location>
        <position position="181"/>
    </location>
    <ligand>
        <name>3-phosphoshikimate</name>
        <dbReference type="ChEBI" id="CHEBI:145989"/>
    </ligand>
</feature>
<dbReference type="GO" id="GO:0008652">
    <property type="term" value="P:amino acid biosynthetic process"/>
    <property type="evidence" value="ECO:0007669"/>
    <property type="project" value="UniProtKB-KW"/>
</dbReference>
<dbReference type="PANTHER" id="PTHR21090:SF5">
    <property type="entry name" value="PENTAFUNCTIONAL AROM POLYPEPTIDE"/>
    <property type="match status" value="1"/>
</dbReference>
<dbReference type="Proteomes" id="UP000184526">
    <property type="component" value="Unassembled WGS sequence"/>
</dbReference>
<feature type="binding site" evidence="7">
    <location>
        <position position="208"/>
    </location>
    <ligand>
        <name>3-phosphoshikimate</name>
        <dbReference type="ChEBI" id="CHEBI:145989"/>
    </ligand>
</feature>
<keyword evidence="5 7" id="KW-0057">Aromatic amino acid biosynthesis</keyword>
<protein>
    <recommendedName>
        <fullName evidence="7">3-phosphoshikimate 1-carboxyvinyltransferase</fullName>
        <ecNumber evidence="7">2.5.1.19</ecNumber>
    </recommendedName>
    <alternativeName>
        <fullName evidence="7">5-enolpyruvylshikimate-3-phosphate synthase</fullName>
        <shortName evidence="7">EPSP synthase</shortName>
        <shortName evidence="7">EPSPS</shortName>
    </alternativeName>
</protein>
<dbReference type="AlphaFoldDB" id="A0A1M5XIY7"/>
<dbReference type="UniPathway" id="UPA00053">
    <property type="reaction ID" value="UER00089"/>
</dbReference>
<proteinExistence type="inferred from homology"/>
<dbReference type="HAMAP" id="MF_00210">
    <property type="entry name" value="EPSP_synth"/>
    <property type="match status" value="1"/>
</dbReference>
<evidence type="ECO:0000256" key="3">
    <source>
        <dbReference type="ARBA" id="ARBA00022605"/>
    </source>
</evidence>
<organism evidence="9 10">
    <name type="scientific">Clostridium collagenovorans DSM 3089</name>
    <dbReference type="NCBI Taxonomy" id="1121306"/>
    <lineage>
        <taxon>Bacteria</taxon>
        <taxon>Bacillati</taxon>
        <taxon>Bacillota</taxon>
        <taxon>Clostridia</taxon>
        <taxon>Eubacteriales</taxon>
        <taxon>Clostridiaceae</taxon>
        <taxon>Clostridium</taxon>
    </lineage>
</organism>
<dbReference type="InterPro" id="IPR001986">
    <property type="entry name" value="Enolpyruvate_Tfrase_dom"/>
</dbReference>
<gene>
    <name evidence="7" type="primary">aroA</name>
    <name evidence="9" type="ORF">SAMN02745196_02296</name>
</gene>
<dbReference type="EC" id="2.5.1.19" evidence="7"/>
<evidence type="ECO:0000313" key="10">
    <source>
        <dbReference type="Proteomes" id="UP000184526"/>
    </source>
</evidence>
<feature type="binding site" evidence="7">
    <location>
        <position position="137"/>
    </location>
    <ligand>
        <name>phosphoenolpyruvate</name>
        <dbReference type="ChEBI" id="CHEBI:58702"/>
    </ligand>
</feature>
<comment type="subcellular location">
    <subcellularLocation>
        <location evidence="7">Cytoplasm</location>
    </subcellularLocation>
</comment>
<feature type="binding site" evidence="7">
    <location>
        <position position="182"/>
    </location>
    <ligand>
        <name>3-phosphoshikimate</name>
        <dbReference type="ChEBI" id="CHEBI:145989"/>
    </ligand>
</feature>
<dbReference type="SUPFAM" id="SSF55205">
    <property type="entry name" value="EPT/RTPC-like"/>
    <property type="match status" value="1"/>
</dbReference>
<keyword evidence="3 7" id="KW-0028">Amino-acid biosynthesis</keyword>
<evidence type="ECO:0000313" key="9">
    <source>
        <dbReference type="EMBL" id="SHH99835.1"/>
    </source>
</evidence>
<dbReference type="PROSITE" id="PS00885">
    <property type="entry name" value="EPSP_SYNTHASE_2"/>
    <property type="match status" value="1"/>
</dbReference>
<feature type="binding site" evidence="7">
    <location>
        <position position="26"/>
    </location>
    <ligand>
        <name>3-phosphoshikimate</name>
        <dbReference type="ChEBI" id="CHEBI:145989"/>
    </ligand>
</feature>
<feature type="binding site" evidence="7">
    <location>
        <position position="109"/>
    </location>
    <ligand>
        <name>phosphoenolpyruvate</name>
        <dbReference type="ChEBI" id="CHEBI:58702"/>
    </ligand>
</feature>
<dbReference type="GO" id="GO:0003866">
    <property type="term" value="F:3-phosphoshikimate 1-carboxyvinyltransferase activity"/>
    <property type="evidence" value="ECO:0007669"/>
    <property type="project" value="UniProtKB-UniRule"/>
</dbReference>
<dbReference type="RefSeq" id="WP_072832151.1">
    <property type="nucleotide sequence ID" value="NZ_FQXP01000008.1"/>
</dbReference>
<feature type="binding site" evidence="7">
    <location>
        <position position="21"/>
    </location>
    <ligand>
        <name>phosphoenolpyruvate</name>
        <dbReference type="ChEBI" id="CHEBI:58702"/>
    </ligand>
</feature>
<comment type="function">
    <text evidence="7">Catalyzes the transfer of the enolpyruvyl moiety of phosphoenolpyruvate (PEP) to the 5-hydroxyl of shikimate-3-phosphate (S3P) to produce enolpyruvyl shikimate-3-phosphate and inorganic phosphate.</text>
</comment>
<dbReference type="Pfam" id="PF00275">
    <property type="entry name" value="EPSP_synthase"/>
    <property type="match status" value="1"/>
</dbReference>
<feature type="binding site" evidence="7">
    <location>
        <position position="22"/>
    </location>
    <ligand>
        <name>3-phosphoshikimate</name>
        <dbReference type="ChEBI" id="CHEBI:145989"/>
    </ligand>
</feature>
<dbReference type="GO" id="GO:0005737">
    <property type="term" value="C:cytoplasm"/>
    <property type="evidence" value="ECO:0007669"/>
    <property type="project" value="UniProtKB-SubCell"/>
</dbReference>
<dbReference type="PANTHER" id="PTHR21090">
    <property type="entry name" value="AROM/DEHYDROQUINATE SYNTHASE"/>
    <property type="match status" value="1"/>
</dbReference>
<sequence>MKEIRILPKSLSGKVTIPPSKSMSHRALICSGLSNGKSIIDNVEFSKDIIATSEALRAIGVEIVNISEEFSALQKLSVDGCKFNENIKNKDINSRKCEDKIVIQCNESGSTLRFLIPIAMTLDKALEFIGKGKLVERPLKTYYDIFENQGIKYSTNNGQLPLEVNGSLKAGEYEVKGNISSQFISGLLFTLPLLDGDSKIIITTELESKGYIDLTLSMLNKFSIKIENKDYREFIIKGNQEYKSRNYRVEGDFSQGAFFLVGGLLSGEISVLDLDIKSLQGDKEILDIINKMKGKYIVKDDENNKSVITSKCETKGAVIDASQCPDLVPIVSVLAALSEGETRIIKAERLRIKESDRLKAMCTELNKLGAEVSETEDGLIIKGKKTLKGGRVNSWNDHRIAMALAIASIKCEEEVIIENSTVVDKSYPRFWDDFAKLGGDISEHNMGE</sequence>
<dbReference type="CDD" id="cd01556">
    <property type="entry name" value="EPSP_synthase"/>
    <property type="match status" value="1"/>
</dbReference>
<dbReference type="InterPro" id="IPR036968">
    <property type="entry name" value="Enolpyruvate_Tfrase_sf"/>
</dbReference>
<name>A0A1M5XIY7_9CLOT</name>
<evidence type="ECO:0000259" key="8">
    <source>
        <dbReference type="Pfam" id="PF00275"/>
    </source>
</evidence>
<feature type="binding site" evidence="7">
    <location>
        <position position="182"/>
    </location>
    <ligand>
        <name>phosphoenolpyruvate</name>
        <dbReference type="ChEBI" id="CHEBI:58702"/>
    </ligand>
</feature>
<evidence type="ECO:0000256" key="1">
    <source>
        <dbReference type="ARBA" id="ARBA00004811"/>
    </source>
</evidence>
<dbReference type="PIRSF" id="PIRSF000505">
    <property type="entry name" value="EPSPS"/>
    <property type="match status" value="1"/>
</dbReference>
<keyword evidence="10" id="KW-1185">Reference proteome</keyword>
<comment type="similarity">
    <text evidence="2 7">Belongs to the EPSP synthase family.</text>
</comment>
<feature type="binding site" evidence="7">
    <location>
        <position position="21"/>
    </location>
    <ligand>
        <name>3-phosphoshikimate</name>
        <dbReference type="ChEBI" id="CHEBI:145989"/>
    </ligand>
</feature>
<dbReference type="InterPro" id="IPR023193">
    <property type="entry name" value="EPSP_synthase_CS"/>
</dbReference>
<feature type="binding site" evidence="7">
    <location>
        <position position="326"/>
    </location>
    <ligand>
        <name>3-phosphoshikimate</name>
        <dbReference type="ChEBI" id="CHEBI:145989"/>
    </ligand>
</feature>
<dbReference type="EMBL" id="FQXP01000008">
    <property type="protein sequence ID" value="SHH99835.1"/>
    <property type="molecule type" value="Genomic_DNA"/>
</dbReference>
<evidence type="ECO:0000256" key="5">
    <source>
        <dbReference type="ARBA" id="ARBA00023141"/>
    </source>
</evidence>
<feature type="binding site" evidence="7">
    <location>
        <position position="353"/>
    </location>
    <ligand>
        <name>3-phosphoshikimate</name>
        <dbReference type="ChEBI" id="CHEBI:145989"/>
    </ligand>
</feature>
<feature type="active site" description="Proton acceptor" evidence="7">
    <location>
        <position position="326"/>
    </location>
</feature>
<feature type="binding site" evidence="7">
    <location>
        <position position="399"/>
    </location>
    <ligand>
        <name>phosphoenolpyruvate</name>
        <dbReference type="ChEBI" id="CHEBI:58702"/>
    </ligand>
</feature>
<keyword evidence="7" id="KW-0963">Cytoplasm</keyword>
<comment type="caution">
    <text evidence="7">Lacks conserved residue(s) required for the propagation of feature annotation.</text>
</comment>
<dbReference type="OrthoDB" id="9809920at2"/>
<feature type="binding site" evidence="7">
    <location>
        <position position="180"/>
    </location>
    <ligand>
        <name>3-phosphoshikimate</name>
        <dbReference type="ChEBI" id="CHEBI:145989"/>
    </ligand>
</feature>
<evidence type="ECO:0000256" key="7">
    <source>
        <dbReference type="HAMAP-Rule" id="MF_00210"/>
    </source>
</evidence>
<evidence type="ECO:0000256" key="6">
    <source>
        <dbReference type="ARBA" id="ARBA00044633"/>
    </source>
</evidence>
<comment type="pathway">
    <text evidence="1 7">Metabolic intermediate biosynthesis; chorismate biosynthesis; chorismate from D-erythrose 4-phosphate and phosphoenolpyruvate: step 6/7.</text>
</comment>
<accession>A0A1M5XIY7</accession>
<feature type="binding site" evidence="7">
    <location>
        <position position="357"/>
    </location>
    <ligand>
        <name>phosphoenolpyruvate</name>
        <dbReference type="ChEBI" id="CHEBI:58702"/>
    </ligand>
</feature>
<dbReference type="NCBIfam" id="TIGR01356">
    <property type="entry name" value="aroA"/>
    <property type="match status" value="1"/>
</dbReference>
<evidence type="ECO:0000256" key="4">
    <source>
        <dbReference type="ARBA" id="ARBA00022679"/>
    </source>
</evidence>
<evidence type="ECO:0000256" key="2">
    <source>
        <dbReference type="ARBA" id="ARBA00009948"/>
    </source>
</evidence>
<comment type="catalytic activity">
    <reaction evidence="6">
        <text>3-phosphoshikimate + phosphoenolpyruvate = 5-O-(1-carboxyvinyl)-3-phosphoshikimate + phosphate</text>
        <dbReference type="Rhea" id="RHEA:21256"/>
        <dbReference type="ChEBI" id="CHEBI:43474"/>
        <dbReference type="ChEBI" id="CHEBI:57701"/>
        <dbReference type="ChEBI" id="CHEBI:58702"/>
        <dbReference type="ChEBI" id="CHEBI:145989"/>
        <dbReference type="EC" id="2.5.1.19"/>
    </reaction>
    <physiologicalReaction direction="left-to-right" evidence="6">
        <dbReference type="Rhea" id="RHEA:21257"/>
    </physiologicalReaction>
</comment>
<reference evidence="9 10" key="1">
    <citation type="submission" date="2016-11" db="EMBL/GenBank/DDBJ databases">
        <authorList>
            <person name="Jaros S."/>
            <person name="Januszkiewicz K."/>
            <person name="Wedrychowicz H."/>
        </authorList>
    </citation>
    <scope>NUCLEOTIDE SEQUENCE [LARGE SCALE GENOMIC DNA]</scope>
    <source>
        <strain evidence="9 10">DSM 3089</strain>
    </source>
</reference>
<dbReference type="Gene3D" id="3.65.10.10">
    <property type="entry name" value="Enolpyruvate transferase domain"/>
    <property type="match status" value="2"/>
</dbReference>